<feature type="domain" description="PAS" evidence="2">
    <location>
        <begin position="254"/>
        <end position="289"/>
    </location>
</feature>
<evidence type="ECO:0000259" key="5">
    <source>
        <dbReference type="PROSITE" id="PS50885"/>
    </source>
</evidence>
<dbReference type="PROSITE" id="PS50112">
    <property type="entry name" value="PAS"/>
    <property type="match status" value="1"/>
</dbReference>
<keyword evidence="1" id="KW-0812">Transmembrane</keyword>
<dbReference type="SUPFAM" id="SSF158472">
    <property type="entry name" value="HAMP domain-like"/>
    <property type="match status" value="1"/>
</dbReference>
<dbReference type="SMART" id="SM00052">
    <property type="entry name" value="EAL"/>
    <property type="match status" value="1"/>
</dbReference>
<dbReference type="RefSeq" id="WP_107492474.1">
    <property type="nucleotide sequence ID" value="NZ_PZKC01000003.1"/>
</dbReference>
<dbReference type="GO" id="GO:0016020">
    <property type="term" value="C:membrane"/>
    <property type="evidence" value="ECO:0007669"/>
    <property type="project" value="InterPro"/>
</dbReference>
<dbReference type="InterPro" id="IPR001633">
    <property type="entry name" value="EAL_dom"/>
</dbReference>
<dbReference type="SUPFAM" id="SSF55073">
    <property type="entry name" value="Nucleotide cyclase"/>
    <property type="match status" value="1"/>
</dbReference>
<evidence type="ECO:0000313" key="7">
    <source>
        <dbReference type="EMBL" id="PTD97272.1"/>
    </source>
</evidence>
<dbReference type="Pfam" id="PF00672">
    <property type="entry name" value="HAMP"/>
    <property type="match status" value="1"/>
</dbReference>
<feature type="transmembrane region" description="Helical" evidence="1">
    <location>
        <begin position="167"/>
        <end position="188"/>
    </location>
</feature>
<dbReference type="Gene3D" id="6.10.340.10">
    <property type="match status" value="1"/>
</dbReference>
<dbReference type="PANTHER" id="PTHR44757:SF2">
    <property type="entry name" value="BIOFILM ARCHITECTURE MAINTENANCE PROTEIN MBAA"/>
    <property type="match status" value="1"/>
</dbReference>
<dbReference type="SMART" id="SM00091">
    <property type="entry name" value="PAS"/>
    <property type="match status" value="1"/>
</dbReference>
<feature type="domain" description="EAL" evidence="4">
    <location>
        <begin position="548"/>
        <end position="802"/>
    </location>
</feature>
<dbReference type="SMART" id="SM00267">
    <property type="entry name" value="GGDEF"/>
    <property type="match status" value="1"/>
</dbReference>
<evidence type="ECO:0000259" key="6">
    <source>
        <dbReference type="PROSITE" id="PS50887"/>
    </source>
</evidence>
<dbReference type="InterPro" id="IPR001610">
    <property type="entry name" value="PAC"/>
</dbReference>
<keyword evidence="8" id="KW-1185">Reference proteome</keyword>
<dbReference type="PROSITE" id="PS50887">
    <property type="entry name" value="GGDEF"/>
    <property type="match status" value="1"/>
</dbReference>
<comment type="caution">
    <text evidence="7">The sequence shown here is derived from an EMBL/GenBank/DDBJ whole genome shotgun (WGS) entry which is preliminary data.</text>
</comment>
<dbReference type="InterPro" id="IPR000700">
    <property type="entry name" value="PAS-assoc_C"/>
</dbReference>
<dbReference type="CDD" id="cd06225">
    <property type="entry name" value="HAMP"/>
    <property type="match status" value="1"/>
</dbReference>
<feature type="domain" description="HAMP" evidence="5">
    <location>
        <begin position="190"/>
        <end position="243"/>
    </location>
</feature>
<feature type="transmembrane region" description="Helical" evidence="1">
    <location>
        <begin position="21"/>
        <end position="43"/>
    </location>
</feature>
<dbReference type="InterPro" id="IPR000160">
    <property type="entry name" value="GGDEF_dom"/>
</dbReference>
<dbReference type="CDD" id="cd01949">
    <property type="entry name" value="GGDEF"/>
    <property type="match status" value="1"/>
</dbReference>
<evidence type="ECO:0000313" key="8">
    <source>
        <dbReference type="Proteomes" id="UP000241193"/>
    </source>
</evidence>
<accession>A0A2T4IHK9</accession>
<keyword evidence="1" id="KW-1133">Transmembrane helix</keyword>
<dbReference type="Pfam" id="PF00990">
    <property type="entry name" value="GGDEF"/>
    <property type="match status" value="1"/>
</dbReference>
<gene>
    <name evidence="7" type="ORF">C8261_04465</name>
</gene>
<dbReference type="AlphaFoldDB" id="A0A2T4IHK9"/>
<dbReference type="Proteomes" id="UP000241193">
    <property type="component" value="Unassembled WGS sequence"/>
</dbReference>
<dbReference type="Gene3D" id="3.30.70.270">
    <property type="match status" value="1"/>
</dbReference>
<dbReference type="InterPro" id="IPR029787">
    <property type="entry name" value="Nucleotide_cyclase"/>
</dbReference>
<dbReference type="Gene3D" id="3.30.450.20">
    <property type="entry name" value="PAS domain"/>
    <property type="match status" value="1"/>
</dbReference>
<name>A0A2T4IHK9_9RHOO</name>
<dbReference type="SUPFAM" id="SSF141868">
    <property type="entry name" value="EAL domain-like"/>
    <property type="match status" value="1"/>
</dbReference>
<evidence type="ECO:0000259" key="3">
    <source>
        <dbReference type="PROSITE" id="PS50113"/>
    </source>
</evidence>
<dbReference type="InterPro" id="IPR043128">
    <property type="entry name" value="Rev_trsase/Diguanyl_cyclase"/>
</dbReference>
<dbReference type="CDD" id="cd01948">
    <property type="entry name" value="EAL"/>
    <property type="match status" value="1"/>
</dbReference>
<dbReference type="InterPro" id="IPR003660">
    <property type="entry name" value="HAMP_dom"/>
</dbReference>
<dbReference type="Gene3D" id="3.20.20.450">
    <property type="entry name" value="EAL domain"/>
    <property type="match status" value="1"/>
</dbReference>
<dbReference type="PROSITE" id="PS50885">
    <property type="entry name" value="HAMP"/>
    <property type="match status" value="1"/>
</dbReference>
<dbReference type="PROSITE" id="PS50883">
    <property type="entry name" value="EAL"/>
    <property type="match status" value="1"/>
</dbReference>
<feature type="domain" description="GGDEF" evidence="6">
    <location>
        <begin position="400"/>
        <end position="539"/>
    </location>
</feature>
<dbReference type="InterPro" id="IPR035965">
    <property type="entry name" value="PAS-like_dom_sf"/>
</dbReference>
<proteinExistence type="predicted"/>
<dbReference type="SMART" id="SM00086">
    <property type="entry name" value="PAC"/>
    <property type="match status" value="1"/>
</dbReference>
<dbReference type="OrthoDB" id="9816309at2"/>
<evidence type="ECO:0000256" key="1">
    <source>
        <dbReference type="SAM" id="Phobius"/>
    </source>
</evidence>
<dbReference type="FunFam" id="3.20.20.450:FF:000001">
    <property type="entry name" value="Cyclic di-GMP phosphodiesterase yahA"/>
    <property type="match status" value="1"/>
</dbReference>
<reference evidence="7 8" key="1">
    <citation type="submission" date="2018-03" db="EMBL/GenBank/DDBJ databases">
        <authorList>
            <person name="Keele B.F."/>
        </authorList>
    </citation>
    <scope>NUCLEOTIDE SEQUENCE [LARGE SCALE GENOMIC DNA]</scope>
    <source>
        <strain evidence="7 8">D20</strain>
    </source>
</reference>
<feature type="domain" description="PAC" evidence="3">
    <location>
        <begin position="316"/>
        <end position="368"/>
    </location>
</feature>
<evidence type="ECO:0008006" key="9">
    <source>
        <dbReference type="Google" id="ProtNLM"/>
    </source>
</evidence>
<dbReference type="EMBL" id="PZKC01000003">
    <property type="protein sequence ID" value="PTD97272.1"/>
    <property type="molecule type" value="Genomic_DNA"/>
</dbReference>
<dbReference type="SMART" id="SM00304">
    <property type="entry name" value="HAMP"/>
    <property type="match status" value="1"/>
</dbReference>
<dbReference type="InterPro" id="IPR000014">
    <property type="entry name" value="PAS"/>
</dbReference>
<reference evidence="7 8" key="2">
    <citation type="submission" date="2018-04" db="EMBL/GenBank/DDBJ databases">
        <title>Thauera lacus sp. nov., isolated from an saline lake in Inner Mongolia, China.</title>
        <authorList>
            <person name="Liang Q.-Y."/>
        </authorList>
    </citation>
    <scope>NUCLEOTIDE SEQUENCE [LARGE SCALE GENOMIC DNA]</scope>
    <source>
        <strain evidence="7 8">D20</strain>
    </source>
</reference>
<dbReference type="Pfam" id="PF13426">
    <property type="entry name" value="PAS_9"/>
    <property type="match status" value="1"/>
</dbReference>
<dbReference type="InterPro" id="IPR052155">
    <property type="entry name" value="Biofilm_reg_signaling"/>
</dbReference>
<organism evidence="7 8">
    <name type="scientific">Pseudothauera lacus</name>
    <dbReference type="NCBI Taxonomy" id="2136175"/>
    <lineage>
        <taxon>Bacteria</taxon>
        <taxon>Pseudomonadati</taxon>
        <taxon>Pseudomonadota</taxon>
        <taxon>Betaproteobacteria</taxon>
        <taxon>Rhodocyclales</taxon>
        <taxon>Zoogloeaceae</taxon>
        <taxon>Pseudothauera</taxon>
    </lineage>
</organism>
<dbReference type="NCBIfam" id="TIGR00254">
    <property type="entry name" value="GGDEF"/>
    <property type="match status" value="1"/>
</dbReference>
<dbReference type="CDD" id="cd00130">
    <property type="entry name" value="PAS"/>
    <property type="match status" value="1"/>
</dbReference>
<evidence type="ECO:0000259" key="4">
    <source>
        <dbReference type="PROSITE" id="PS50883"/>
    </source>
</evidence>
<dbReference type="PANTHER" id="PTHR44757">
    <property type="entry name" value="DIGUANYLATE CYCLASE DGCP"/>
    <property type="match status" value="1"/>
</dbReference>
<sequence length="802" mass="88158">MDQPLAAPPPTRFGRSIRARLLLMMLAVVATAALSGYSGFAYWQLAAQKERLLGFAHSLAEVLGQEFVRIALLNDPAVGADASARLSAFPLVRHVVLYDSNGTAVYQYRRHALAAIEVPLPQPGAGPRDDGDALHLFLPAAYSGVDFGTIYVQLESETLWTLLRRDLVVLGLIGILSLSLALLLAARFEAHFNRPIRRLVGFLERIGLSQQLDQRIAVDGSDEFARLFHEVNTMLDRIQSSRDALRVAAVAFETPDGMLIADAAQHILQVNQAFTRITGYSAAEVVGKTPALLQSGRHGREFFEAMWRALREVGRWEGEIWNRRKNGEVYPERLTIQAVHDESGVLKYYVGAFVDISVQKAAEAHIEYLGHYDPLTGLANRRLLVDRLGASLQRTRQSRGHGAVLCFDVDNFKMVNDSLGHAAGDQLLVEVARRLREVLGSGSLIARLGADEFIAVREMRDGDRNQATLQVKELVESVLDELDRPYQINGSEVRCASCAGVSMYPGAGVSAEDLVKQADLALHQAKSAAGRRRVRFFEPQAQEVVRRYLNLHADLLRALERGEFVLHYQPQVDGSGRVRGAEALIRWQHPEEGLVGPAEFIPVAERSGLIIGVGEWVLDSACRQLAQWAALPTSCDWVVALNVSARQFAQADFVDQVRNALLRSGAPARQLKLELTEGLLVDDIDDAVLRMNALRQMGVGLALDDFGTGYSSLRYLKRLPLSQVKIDQSFVRDMLNNGNDVAIIRSILSLGESFGLEVIAEGVETADQHAFLQELGCAAFQGYLFGRPQPAAGLTSLSPNGI</sequence>
<dbReference type="NCBIfam" id="TIGR00229">
    <property type="entry name" value="sensory_box"/>
    <property type="match status" value="1"/>
</dbReference>
<protein>
    <recommendedName>
        <fullName evidence="9">Diguanylate cyclase/phosphodiesterase with PAS/PAC sensor(S)</fullName>
    </recommendedName>
</protein>
<keyword evidence="1" id="KW-0472">Membrane</keyword>
<dbReference type="Pfam" id="PF00563">
    <property type="entry name" value="EAL"/>
    <property type="match status" value="1"/>
</dbReference>
<dbReference type="SUPFAM" id="SSF55785">
    <property type="entry name" value="PYP-like sensor domain (PAS domain)"/>
    <property type="match status" value="1"/>
</dbReference>
<dbReference type="PROSITE" id="PS50113">
    <property type="entry name" value="PAC"/>
    <property type="match status" value="1"/>
</dbReference>
<dbReference type="GO" id="GO:0007165">
    <property type="term" value="P:signal transduction"/>
    <property type="evidence" value="ECO:0007669"/>
    <property type="project" value="InterPro"/>
</dbReference>
<dbReference type="InterPro" id="IPR035919">
    <property type="entry name" value="EAL_sf"/>
</dbReference>
<evidence type="ECO:0000259" key="2">
    <source>
        <dbReference type="PROSITE" id="PS50112"/>
    </source>
</evidence>